<dbReference type="Proteomes" id="UP000241771">
    <property type="component" value="Unassembled WGS sequence"/>
</dbReference>
<dbReference type="InterPro" id="IPR037026">
    <property type="entry name" value="Vgr_OB-fold_dom_sf"/>
</dbReference>
<dbReference type="AlphaFoldDB" id="A0A2T3NU39"/>
<comment type="caution">
    <text evidence="4">The sequence shown here is derived from an EMBL/GenBank/DDBJ whole genome shotgun (WGS) entry which is preliminary data.</text>
</comment>
<proteinExistence type="inferred from homology"/>
<evidence type="ECO:0000259" key="3">
    <source>
        <dbReference type="Pfam" id="PF22178"/>
    </source>
</evidence>
<reference evidence="4 5" key="1">
    <citation type="submission" date="2018-01" db="EMBL/GenBank/DDBJ databases">
        <title>Whole genome sequencing of Histamine producing bacteria.</title>
        <authorList>
            <person name="Butler K."/>
        </authorList>
    </citation>
    <scope>NUCLEOTIDE SEQUENCE [LARGE SCALE GENOMIC DNA]</scope>
    <source>
        <strain evidence="4 5">DSM 100436</strain>
    </source>
</reference>
<dbReference type="Gene3D" id="4.10.220.110">
    <property type="match status" value="1"/>
</dbReference>
<sequence>MSSSNLVEGTLDGEELLIIHCNIIELIGEPGYTDIWIYREEGINFTHSWLNKPVNLVVKGQESTDKRYYYGFVSECDFETIEEHYLKYRLRILPEFGFSQFKQDCCIYQNMTVIDIIKKKIDELGIADYKVVTDSQYSVIEYCTQYNETDLSFITRMIKEYGLYYYFEHNKNSCTIVFIDNNNCHYCLEKGAKFSLLMAKENVITPDKNTLRVWKNIARVKHNKNTSRKFDYLKPNAPYEVEKVSPLKHLTNKEIYQYPAHNQAQSESELENEIVLQSSTQSEYFIGETASPHLCSGYFIKLEDHPQECLNDQYLITNIEYNITNASARSSDSNTSSMVCRFKATLKNNQFRLNKRVSKPNVSGVDTAIVVGPKGKEIYTDKLGRVKVQFHWDRIGKKDENSSCWIRVAQGWSGAGYGYVSIPRVNEEVIVSYELGNPDKPIITGRVYNPKMQLPYTLPENESISGWKTKSTPNGKGYNEFILDDSNGAELIRLKAENNLEINTLNDRNEKTNGYVNEEVKKDKSVTIYGNEERKTKGDMKHEVLGDMNHEILGEVNLKSKTKITLECSGSKISIGPEGINIKTMGIIKINGTLVKIN</sequence>
<comment type="similarity">
    <text evidence="1">Belongs to the VgrG protein family.</text>
</comment>
<dbReference type="Gene3D" id="2.30.110.50">
    <property type="match status" value="1"/>
</dbReference>
<dbReference type="SUPFAM" id="SSF69255">
    <property type="entry name" value="gp5 N-terminal domain-like"/>
    <property type="match status" value="1"/>
</dbReference>
<dbReference type="InterPro" id="IPR017847">
    <property type="entry name" value="T6SS_RhsGE_Vgr_subset"/>
</dbReference>
<dbReference type="Gene3D" id="3.55.50.10">
    <property type="entry name" value="Baseplate protein-like domains"/>
    <property type="match status" value="1"/>
</dbReference>
<dbReference type="NCBIfam" id="TIGR03361">
    <property type="entry name" value="VI_Rhs_Vgr"/>
    <property type="match status" value="1"/>
</dbReference>
<name>A0A2T3NU39_9GAMM</name>
<dbReference type="RefSeq" id="WP_107271923.1">
    <property type="nucleotide sequence ID" value="NZ_PYMA01000005.1"/>
</dbReference>
<dbReference type="InterPro" id="IPR054030">
    <property type="entry name" value="Gp5_Vgr_C"/>
</dbReference>
<dbReference type="InterPro" id="IPR006533">
    <property type="entry name" value="T6SS_Vgr_RhsGE"/>
</dbReference>
<dbReference type="Pfam" id="PF22178">
    <property type="entry name" value="Gp5_trimer_C"/>
    <property type="match status" value="1"/>
</dbReference>
<gene>
    <name evidence="4" type="ORF">C9I98_09930</name>
</gene>
<accession>A0A2T3NU39</accession>
<protein>
    <submittedName>
        <fullName evidence="4">Uncharacterized protein</fullName>
    </submittedName>
</protein>
<dbReference type="Pfam" id="PF04717">
    <property type="entry name" value="Phage_base_V"/>
    <property type="match status" value="1"/>
</dbReference>
<evidence type="ECO:0000313" key="4">
    <source>
        <dbReference type="EMBL" id="PSW19777.1"/>
    </source>
</evidence>
<organism evidence="4 5">
    <name type="scientific">Photobacterium sanctipauli</name>
    <dbReference type="NCBI Taxonomy" id="1342794"/>
    <lineage>
        <taxon>Bacteria</taxon>
        <taxon>Pseudomonadati</taxon>
        <taxon>Pseudomonadota</taxon>
        <taxon>Gammaproteobacteria</taxon>
        <taxon>Vibrionales</taxon>
        <taxon>Vibrionaceae</taxon>
        <taxon>Photobacterium</taxon>
    </lineage>
</organism>
<dbReference type="Pfam" id="PF05954">
    <property type="entry name" value="Phage_GPD"/>
    <property type="match status" value="1"/>
</dbReference>
<dbReference type="NCBIfam" id="TIGR01646">
    <property type="entry name" value="vgr_GE"/>
    <property type="match status" value="1"/>
</dbReference>
<evidence type="ECO:0000256" key="1">
    <source>
        <dbReference type="ARBA" id="ARBA00005558"/>
    </source>
</evidence>
<dbReference type="Gene3D" id="2.40.50.230">
    <property type="entry name" value="Gp5 N-terminal domain"/>
    <property type="match status" value="1"/>
</dbReference>
<feature type="domain" description="Gp5/Type VI secretion system Vgr C-terminal trimerisation" evidence="3">
    <location>
        <begin position="465"/>
        <end position="570"/>
    </location>
</feature>
<dbReference type="SUPFAM" id="SSF69279">
    <property type="entry name" value="Phage tail proteins"/>
    <property type="match status" value="2"/>
</dbReference>
<dbReference type="SUPFAM" id="SSF69349">
    <property type="entry name" value="Phage fibre proteins"/>
    <property type="match status" value="1"/>
</dbReference>
<dbReference type="EMBL" id="PYMA01000005">
    <property type="protein sequence ID" value="PSW19777.1"/>
    <property type="molecule type" value="Genomic_DNA"/>
</dbReference>
<evidence type="ECO:0000259" key="2">
    <source>
        <dbReference type="Pfam" id="PF04717"/>
    </source>
</evidence>
<feature type="domain" description="Gp5/Type VI secretion system Vgr protein OB-fold" evidence="2">
    <location>
        <begin position="380"/>
        <end position="448"/>
    </location>
</feature>
<keyword evidence="5" id="KW-1185">Reference proteome</keyword>
<dbReference type="InterPro" id="IPR006531">
    <property type="entry name" value="Gp5/Vgr_OB"/>
</dbReference>
<evidence type="ECO:0000313" key="5">
    <source>
        <dbReference type="Proteomes" id="UP000241771"/>
    </source>
</evidence>